<feature type="compositionally biased region" description="Basic and acidic residues" evidence="1">
    <location>
        <begin position="37"/>
        <end position="46"/>
    </location>
</feature>
<dbReference type="InterPro" id="IPR025623">
    <property type="entry name" value="YusW"/>
</dbReference>
<feature type="signal peptide" evidence="2">
    <location>
        <begin position="1"/>
        <end position="22"/>
    </location>
</feature>
<evidence type="ECO:0000256" key="2">
    <source>
        <dbReference type="SAM" id="SignalP"/>
    </source>
</evidence>
<name>A0AAE3IUH3_9BACI</name>
<proteinExistence type="predicted"/>
<organism evidence="3 4">
    <name type="scientific">Perspicuibacillus lycopersici</name>
    <dbReference type="NCBI Taxonomy" id="1325689"/>
    <lineage>
        <taxon>Bacteria</taxon>
        <taxon>Bacillati</taxon>
        <taxon>Bacillota</taxon>
        <taxon>Bacilli</taxon>
        <taxon>Bacillales</taxon>
        <taxon>Bacillaceae</taxon>
        <taxon>Perspicuibacillus</taxon>
    </lineage>
</organism>
<keyword evidence="4" id="KW-1185">Reference proteome</keyword>
<feature type="region of interest" description="Disordered" evidence="1">
    <location>
        <begin position="22"/>
        <end position="52"/>
    </location>
</feature>
<comment type="caution">
    <text evidence="3">The sequence shown here is derived from an EMBL/GenBank/DDBJ whole genome shotgun (WGS) entry which is preliminary data.</text>
</comment>
<dbReference type="Proteomes" id="UP001209318">
    <property type="component" value="Unassembled WGS sequence"/>
</dbReference>
<dbReference type="EMBL" id="JAOUSF010000001">
    <property type="protein sequence ID" value="MCU9612300.1"/>
    <property type="molecule type" value="Genomic_DNA"/>
</dbReference>
<reference evidence="3" key="1">
    <citation type="submission" date="2022-10" db="EMBL/GenBank/DDBJ databases">
        <title>Description of Fervidibacillus gen. nov. in the family Fervidibacillaceae fam. nov. with two species, Fervidibacillus albus sp. nov., and Fervidibacillus halotolerans sp. nov., isolated from tidal flat sediments.</title>
        <authorList>
            <person name="Kwon K.K."/>
            <person name="Yang S.-H."/>
        </authorList>
    </citation>
    <scope>NUCLEOTIDE SEQUENCE</scope>
    <source>
        <strain evidence="3">JCM 19140</strain>
    </source>
</reference>
<feature type="chain" id="PRO_5042164540" evidence="2">
    <location>
        <begin position="23"/>
        <end position="160"/>
    </location>
</feature>
<evidence type="ECO:0000313" key="4">
    <source>
        <dbReference type="Proteomes" id="UP001209318"/>
    </source>
</evidence>
<accession>A0AAE3IUH3</accession>
<evidence type="ECO:0000256" key="1">
    <source>
        <dbReference type="SAM" id="MobiDB-lite"/>
    </source>
</evidence>
<evidence type="ECO:0000313" key="3">
    <source>
        <dbReference type="EMBL" id="MCU9612300.1"/>
    </source>
</evidence>
<keyword evidence="2" id="KW-0732">Signal</keyword>
<sequence length="160" mass="18743">MSYRMKLLIVFLLFVLTGCNLDNENTTPETNDDPVEKDEAYKHQSTIEEEEGEPFPFSQFELNIEYPNNQSYEVDYKKVGEEITAEIRDPINTEDNQQGMYAYHQLQPFFEQLTFDKTTSEEAVISEVIKVFNVNDDFISFALNVEFTDGEEKQYEVMNE</sequence>
<protein>
    <submittedName>
        <fullName evidence="3">YusW family protein</fullName>
    </submittedName>
</protein>
<gene>
    <name evidence="3" type="ORF">OEV98_01825</name>
</gene>
<dbReference type="RefSeq" id="WP_263071431.1">
    <property type="nucleotide sequence ID" value="NZ_JAOUSF010000001.1"/>
</dbReference>
<dbReference type="Pfam" id="PF14039">
    <property type="entry name" value="YusW"/>
    <property type="match status" value="1"/>
</dbReference>
<dbReference type="AlphaFoldDB" id="A0AAE3IUH3"/>
<dbReference type="PROSITE" id="PS51257">
    <property type="entry name" value="PROKAR_LIPOPROTEIN"/>
    <property type="match status" value="1"/>
</dbReference>